<name>A0ABQ5ULA0_9HYPH</name>
<comment type="similarity">
    <text evidence="2">Belongs to the DsbB family. BdbC subfamily.</text>
</comment>
<accession>A0ABQ5ULA0</accession>
<evidence type="ECO:0000256" key="3">
    <source>
        <dbReference type="ARBA" id="ARBA00022448"/>
    </source>
</evidence>
<proteinExistence type="inferred from homology"/>
<evidence type="ECO:0000256" key="4">
    <source>
        <dbReference type="ARBA" id="ARBA00022692"/>
    </source>
</evidence>
<reference evidence="13" key="1">
    <citation type="journal article" date="2014" name="Int. J. Syst. Evol. Microbiol.">
        <title>Complete genome of a new Firmicutes species belonging to the dominant human colonic microbiota ('Ruminococcus bicirculans') reveals two chromosomes and a selective capacity to utilize plant glucans.</title>
        <authorList>
            <consortium name="NISC Comparative Sequencing Program"/>
            <person name="Wegmann U."/>
            <person name="Louis P."/>
            <person name="Goesmann A."/>
            <person name="Henrissat B."/>
            <person name="Duncan S.H."/>
            <person name="Flint H.J."/>
        </authorList>
    </citation>
    <scope>NUCLEOTIDE SEQUENCE</scope>
    <source>
        <strain evidence="13">NBRC 103855</strain>
    </source>
</reference>
<keyword evidence="5" id="KW-0249">Electron transport</keyword>
<keyword evidence="8 12" id="KW-0472">Membrane</keyword>
<keyword evidence="14" id="KW-1185">Reference proteome</keyword>
<dbReference type="Proteomes" id="UP001161406">
    <property type="component" value="Unassembled WGS sequence"/>
</dbReference>
<gene>
    <name evidence="13" type="primary">bdbC</name>
    <name evidence="13" type="ORF">GCM10007913_43520</name>
</gene>
<evidence type="ECO:0000256" key="11">
    <source>
        <dbReference type="ARBA" id="ARBA00023284"/>
    </source>
</evidence>
<reference evidence="13" key="2">
    <citation type="submission" date="2023-01" db="EMBL/GenBank/DDBJ databases">
        <title>Draft genome sequence of Devosia yakushimensis strain NBRC 103855.</title>
        <authorList>
            <person name="Sun Q."/>
            <person name="Mori K."/>
        </authorList>
    </citation>
    <scope>NUCLEOTIDE SEQUENCE</scope>
    <source>
        <strain evidence="13">NBRC 103855</strain>
    </source>
</reference>
<evidence type="ECO:0000256" key="10">
    <source>
        <dbReference type="ARBA" id="ARBA00023186"/>
    </source>
</evidence>
<evidence type="ECO:0000256" key="1">
    <source>
        <dbReference type="ARBA" id="ARBA00004141"/>
    </source>
</evidence>
<sequence>MGAWWVALLATLGALFVGEVMGQAPCELCWYQRIAMFPLAWILGVAAFRGTGGYNWYALPLAAAGAGIAAFHSLIYFEILPETIHRCGAGPSCTDDAMVLFGVAPLPLLSLAAFVIIIALLALSSRKTP</sequence>
<keyword evidence="6 12" id="KW-1133">Transmembrane helix</keyword>
<dbReference type="InterPro" id="IPR003752">
    <property type="entry name" value="DiS_bond_form_DsbB/BdbC"/>
</dbReference>
<dbReference type="Pfam" id="PF02600">
    <property type="entry name" value="DsbB"/>
    <property type="match status" value="1"/>
</dbReference>
<dbReference type="Gene3D" id="1.20.1550.10">
    <property type="entry name" value="DsbB-like"/>
    <property type="match status" value="1"/>
</dbReference>
<keyword evidence="10" id="KW-0143">Chaperone</keyword>
<dbReference type="PANTHER" id="PTHR43469">
    <property type="entry name" value="DISULFIDE FORMATION PROTEIN-RELATED"/>
    <property type="match status" value="1"/>
</dbReference>
<feature type="transmembrane region" description="Helical" evidence="12">
    <location>
        <begin position="56"/>
        <end position="77"/>
    </location>
</feature>
<evidence type="ECO:0000256" key="7">
    <source>
        <dbReference type="ARBA" id="ARBA00023002"/>
    </source>
</evidence>
<keyword evidence="11" id="KW-0676">Redox-active center</keyword>
<evidence type="ECO:0000313" key="13">
    <source>
        <dbReference type="EMBL" id="GLQ12419.1"/>
    </source>
</evidence>
<keyword evidence="9" id="KW-1015">Disulfide bond</keyword>
<feature type="transmembrane region" description="Helical" evidence="12">
    <location>
        <begin position="32"/>
        <end position="49"/>
    </location>
</feature>
<comment type="caution">
    <text evidence="13">The sequence shown here is derived from an EMBL/GenBank/DDBJ whole genome shotgun (WGS) entry which is preliminary data.</text>
</comment>
<evidence type="ECO:0000256" key="12">
    <source>
        <dbReference type="SAM" id="Phobius"/>
    </source>
</evidence>
<evidence type="ECO:0000313" key="14">
    <source>
        <dbReference type="Proteomes" id="UP001161406"/>
    </source>
</evidence>
<dbReference type="PIRSF" id="PIRSF036659">
    <property type="entry name" value="BdbC"/>
    <property type="match status" value="1"/>
</dbReference>
<feature type="transmembrane region" description="Helical" evidence="12">
    <location>
        <begin position="97"/>
        <end position="123"/>
    </location>
</feature>
<evidence type="ECO:0000256" key="6">
    <source>
        <dbReference type="ARBA" id="ARBA00022989"/>
    </source>
</evidence>
<dbReference type="InterPro" id="IPR023380">
    <property type="entry name" value="DsbB-like_sf"/>
</dbReference>
<protein>
    <submittedName>
        <fullName evidence="13">Disulfide bond formation protein C</fullName>
    </submittedName>
</protein>
<comment type="subcellular location">
    <subcellularLocation>
        <location evidence="1">Membrane</location>
        <topology evidence="1">Multi-pass membrane protein</topology>
    </subcellularLocation>
</comment>
<evidence type="ECO:0000256" key="9">
    <source>
        <dbReference type="ARBA" id="ARBA00023157"/>
    </source>
</evidence>
<organism evidence="13 14">
    <name type="scientific">Devosia yakushimensis</name>
    <dbReference type="NCBI Taxonomy" id="470028"/>
    <lineage>
        <taxon>Bacteria</taxon>
        <taxon>Pseudomonadati</taxon>
        <taxon>Pseudomonadota</taxon>
        <taxon>Alphaproteobacteria</taxon>
        <taxon>Hyphomicrobiales</taxon>
        <taxon>Devosiaceae</taxon>
        <taxon>Devosia</taxon>
    </lineage>
</organism>
<evidence type="ECO:0000256" key="8">
    <source>
        <dbReference type="ARBA" id="ARBA00023136"/>
    </source>
</evidence>
<dbReference type="RefSeq" id="WP_284394367.1">
    <property type="nucleotide sequence ID" value="NZ_BSNG01000004.1"/>
</dbReference>
<dbReference type="InterPro" id="IPR012187">
    <property type="entry name" value="Disulphide_bond_form_BdbC"/>
</dbReference>
<dbReference type="EMBL" id="BSNG01000004">
    <property type="protein sequence ID" value="GLQ12419.1"/>
    <property type="molecule type" value="Genomic_DNA"/>
</dbReference>
<dbReference type="PANTHER" id="PTHR43469:SF1">
    <property type="entry name" value="SPBETA PROPHAGE-DERIVED DISULFIDE BOND FORMATION PROTEIN B"/>
    <property type="match status" value="1"/>
</dbReference>
<evidence type="ECO:0000256" key="2">
    <source>
        <dbReference type="ARBA" id="ARBA00007602"/>
    </source>
</evidence>
<evidence type="ECO:0000256" key="5">
    <source>
        <dbReference type="ARBA" id="ARBA00022982"/>
    </source>
</evidence>
<dbReference type="SUPFAM" id="SSF158442">
    <property type="entry name" value="DsbB-like"/>
    <property type="match status" value="1"/>
</dbReference>
<keyword evidence="4 12" id="KW-0812">Transmembrane</keyword>
<keyword evidence="7" id="KW-0560">Oxidoreductase</keyword>
<keyword evidence="3" id="KW-0813">Transport</keyword>